<keyword evidence="2" id="KW-1185">Reference proteome</keyword>
<sequence>MLSEYDFSGGIRGKHAAAYREGVTVTVHQADGTMEERVYRLPEGAIMLAPDVRSYFPDAETVNRALRILIDLIPASPAKETSP</sequence>
<dbReference type="OrthoDB" id="5297245at2"/>
<dbReference type="Proteomes" id="UP000215027">
    <property type="component" value="Chromosome I"/>
</dbReference>
<evidence type="ECO:0000313" key="1">
    <source>
        <dbReference type="EMBL" id="CUS03823.2"/>
    </source>
</evidence>
<evidence type="ECO:0000313" key="2">
    <source>
        <dbReference type="Proteomes" id="UP000215027"/>
    </source>
</evidence>
<accession>A0A170PGL9</accession>
<organism evidence="1 2">
    <name type="scientific">Candidatus Promineifilum breve</name>
    <dbReference type="NCBI Taxonomy" id="1806508"/>
    <lineage>
        <taxon>Bacteria</taxon>
        <taxon>Bacillati</taxon>
        <taxon>Chloroflexota</taxon>
        <taxon>Ardenticatenia</taxon>
        <taxon>Candidatus Promineifilales</taxon>
        <taxon>Candidatus Promineifilaceae</taxon>
        <taxon>Candidatus Promineifilum</taxon>
    </lineage>
</organism>
<proteinExistence type="predicted"/>
<dbReference type="EMBL" id="LN890655">
    <property type="protein sequence ID" value="CUS03823.2"/>
    <property type="molecule type" value="Genomic_DNA"/>
</dbReference>
<protein>
    <submittedName>
        <fullName evidence="1">Uncharacterized protein</fullName>
    </submittedName>
</protein>
<reference evidence="1" key="1">
    <citation type="submission" date="2016-01" db="EMBL/GenBank/DDBJ databases">
        <authorList>
            <person name="Mcilroy J.S."/>
            <person name="Karst M S."/>
            <person name="Albertsen M."/>
        </authorList>
    </citation>
    <scope>NUCLEOTIDE SEQUENCE</scope>
    <source>
        <strain evidence="1">Cfx-K</strain>
    </source>
</reference>
<name>A0A170PGL9_9CHLR</name>
<dbReference type="KEGG" id="pbf:CFX0092_A1945"/>
<dbReference type="AlphaFoldDB" id="A0A170PGL9"/>
<gene>
    <name evidence="1" type="ORF">CFX0092_A1945</name>
</gene>